<evidence type="ECO:0000313" key="8">
    <source>
        <dbReference type="Proteomes" id="UP001268864"/>
    </source>
</evidence>
<feature type="transmembrane region" description="Helical" evidence="6">
    <location>
        <begin position="38"/>
        <end position="58"/>
    </location>
</feature>
<keyword evidence="3 6" id="KW-0812">Transmembrane</keyword>
<dbReference type="EMBL" id="JAMQOS010000001">
    <property type="protein sequence ID" value="MDS0281103.1"/>
    <property type="molecule type" value="Genomic_DNA"/>
</dbReference>
<proteinExistence type="predicted"/>
<evidence type="ECO:0000313" key="7">
    <source>
        <dbReference type="EMBL" id="MDS0281103.1"/>
    </source>
</evidence>
<feature type="transmembrane region" description="Helical" evidence="6">
    <location>
        <begin position="6"/>
        <end position="31"/>
    </location>
</feature>
<dbReference type="Proteomes" id="UP001268864">
    <property type="component" value="Unassembled WGS sequence"/>
</dbReference>
<comment type="subcellular location">
    <subcellularLocation>
        <location evidence="1">Cell membrane</location>
        <topology evidence="1">Multi-pass membrane protein</topology>
    </subcellularLocation>
</comment>
<dbReference type="PIRSF" id="PIRSF006060">
    <property type="entry name" value="AA_transporter"/>
    <property type="match status" value="1"/>
</dbReference>
<feature type="transmembrane region" description="Helical" evidence="6">
    <location>
        <begin position="269"/>
        <end position="290"/>
    </location>
</feature>
<feature type="transmembrane region" description="Helical" evidence="6">
    <location>
        <begin position="346"/>
        <end position="366"/>
    </location>
</feature>
<keyword evidence="4 6" id="KW-1133">Transmembrane helix</keyword>
<name>A0ABU2FK60_9EURY</name>
<dbReference type="RefSeq" id="WP_310898940.1">
    <property type="nucleotide sequence ID" value="NZ_JAMQOS010000001.1"/>
</dbReference>
<organism evidence="7 8">
    <name type="scientific">Haloarcula onubensis</name>
    <dbReference type="NCBI Taxonomy" id="2950539"/>
    <lineage>
        <taxon>Archaea</taxon>
        <taxon>Methanobacteriati</taxon>
        <taxon>Methanobacteriota</taxon>
        <taxon>Stenosarchaea group</taxon>
        <taxon>Halobacteria</taxon>
        <taxon>Halobacteriales</taxon>
        <taxon>Haloarculaceae</taxon>
        <taxon>Haloarcula</taxon>
    </lineage>
</organism>
<dbReference type="InterPro" id="IPR050367">
    <property type="entry name" value="APC_superfamily"/>
</dbReference>
<feature type="transmembrane region" description="Helical" evidence="6">
    <location>
        <begin position="226"/>
        <end position="249"/>
    </location>
</feature>
<dbReference type="Gene3D" id="1.20.1740.10">
    <property type="entry name" value="Amino acid/polyamine transporter I"/>
    <property type="match status" value="1"/>
</dbReference>
<comment type="caution">
    <text evidence="7">The sequence shown here is derived from an EMBL/GenBank/DDBJ whole genome shotgun (WGS) entry which is preliminary data.</text>
</comment>
<feature type="transmembrane region" description="Helical" evidence="6">
    <location>
        <begin position="152"/>
        <end position="172"/>
    </location>
</feature>
<feature type="transmembrane region" description="Helical" evidence="6">
    <location>
        <begin position="126"/>
        <end position="146"/>
    </location>
</feature>
<feature type="transmembrane region" description="Helical" evidence="6">
    <location>
        <begin position="378"/>
        <end position="398"/>
    </location>
</feature>
<accession>A0ABU2FK60</accession>
<gene>
    <name evidence="7" type="ORF">NDI86_03145</name>
</gene>
<sequence>MSEGQLGLAGAAAIGLGGMIGGGVFSVLGVVVGIAGPAAWLAFTAASLVSMCAAYSYIALNRVSDTNGGSVTQLEQFVGNSTLAGMVGWTLLFGYVGAIAMYGFAFGEFAVRLLPSLGLGLPMRPVASVVAIGLFVGLNVVGARATGTSEEVLVGLKIAILLAISLWGLYFGWQSGNYTLTAGLSEAMSVGLVTATAVSFVSFQGWQLLVYDYGSVKNASETIPKAIYISIVGAIVIDSLVALLVVNLASRQTIMNHPEIAVAQAVEPFLGQVGFLFVAVAALFSTGSAINGTLFSAANFTKNLLSDGLVPDQLGSADADGAPARTVLALGVASAAFSAFGSLEGITSFGSLAFIVVFGTMSWLAFSQRDHDEVSAVWPALGVVGTAAFGPILLWHLATAQPNVFTTVVIIAAAVVGVELLYFERESIEEGVQSVAKSL</sequence>
<dbReference type="InterPro" id="IPR002293">
    <property type="entry name" value="AA/rel_permease1"/>
</dbReference>
<feature type="transmembrane region" description="Helical" evidence="6">
    <location>
        <begin position="92"/>
        <end position="114"/>
    </location>
</feature>
<evidence type="ECO:0000256" key="3">
    <source>
        <dbReference type="ARBA" id="ARBA00022692"/>
    </source>
</evidence>
<evidence type="ECO:0000256" key="5">
    <source>
        <dbReference type="ARBA" id="ARBA00023136"/>
    </source>
</evidence>
<dbReference type="Pfam" id="PF13520">
    <property type="entry name" value="AA_permease_2"/>
    <property type="match status" value="1"/>
</dbReference>
<keyword evidence="8" id="KW-1185">Reference proteome</keyword>
<dbReference type="PANTHER" id="PTHR42770">
    <property type="entry name" value="AMINO ACID TRANSPORTER-RELATED"/>
    <property type="match status" value="1"/>
</dbReference>
<evidence type="ECO:0000256" key="6">
    <source>
        <dbReference type="SAM" id="Phobius"/>
    </source>
</evidence>
<protein>
    <submittedName>
        <fullName evidence="7">APC family permease</fullName>
    </submittedName>
</protein>
<keyword evidence="5 6" id="KW-0472">Membrane</keyword>
<reference evidence="7 8" key="1">
    <citation type="submission" date="2022-06" db="EMBL/GenBank/DDBJ databases">
        <title>Halomicroarcula sp. a new haloarchaeum isolate from saline soil.</title>
        <authorList>
            <person name="Strakova D."/>
            <person name="Galisteo C."/>
            <person name="Sanchez-Porro C."/>
            <person name="Ventosa A."/>
        </authorList>
    </citation>
    <scope>NUCLEOTIDE SEQUENCE [LARGE SCALE GENOMIC DNA]</scope>
    <source>
        <strain evidence="7 8">S3CR25-11</strain>
    </source>
</reference>
<evidence type="ECO:0000256" key="4">
    <source>
        <dbReference type="ARBA" id="ARBA00022989"/>
    </source>
</evidence>
<feature type="transmembrane region" description="Helical" evidence="6">
    <location>
        <begin position="404"/>
        <end position="423"/>
    </location>
</feature>
<feature type="transmembrane region" description="Helical" evidence="6">
    <location>
        <begin position="184"/>
        <end position="206"/>
    </location>
</feature>
<dbReference type="PANTHER" id="PTHR42770:SF11">
    <property type="entry name" value="INNER MEMBRANE TRANSPORT PROTEIN YBAT"/>
    <property type="match status" value="1"/>
</dbReference>
<evidence type="ECO:0000256" key="1">
    <source>
        <dbReference type="ARBA" id="ARBA00004651"/>
    </source>
</evidence>
<evidence type="ECO:0000256" key="2">
    <source>
        <dbReference type="ARBA" id="ARBA00022475"/>
    </source>
</evidence>
<keyword evidence="2" id="KW-1003">Cell membrane</keyword>